<keyword evidence="4" id="KW-1185">Reference proteome</keyword>
<accession>A0A1C6RXG4</accession>
<dbReference type="InterPro" id="IPR029063">
    <property type="entry name" value="SAM-dependent_MTases_sf"/>
</dbReference>
<proteinExistence type="predicted"/>
<sequence>MTTVETPVTDAGWRGPDGSGLRADTPHTLTDGVRRWPVVDGIPWLRPGRDELREVAVAALDAGDPGGATVSLLADADDWWDGPAPPPHRLRAALQARTLTEAVDLLGLGRVGTYFRHRWSDPSWLAVLALTAAHPPAGRPVVDLACGAGHLLRHLALHGHPDLTGVDVVFAKLWLARRFVLPPAAPVALVCADLTAGWPLPPAAGPRHVACHDALYFLPDKAAFVAAAAAAAGPRGAVLLGHLHNARHPAGRAGLPLLAQEWTALLPGATAYAEEELTAATAGGRPPMPATDAALAATEALGLARDGAEAPPDPALLLPAAGTSLRRNPLYADGDRVWPDDRWAAEYGRRAATYLPPHWPDTPGPDAVHRRLLLDLPERW</sequence>
<dbReference type="RefSeq" id="WP_217628188.1">
    <property type="nucleotide sequence ID" value="NZ_FMHT01000003.1"/>
</dbReference>
<protein>
    <recommendedName>
        <fullName evidence="2">Methyltransferase domain-containing protein</fullName>
    </recommendedName>
</protein>
<organism evidence="3 4">
    <name type="scientific">Micromonospora nigra</name>
    <dbReference type="NCBI Taxonomy" id="145857"/>
    <lineage>
        <taxon>Bacteria</taxon>
        <taxon>Bacillati</taxon>
        <taxon>Actinomycetota</taxon>
        <taxon>Actinomycetes</taxon>
        <taxon>Micromonosporales</taxon>
        <taxon>Micromonosporaceae</taxon>
        <taxon>Micromonospora</taxon>
    </lineage>
</organism>
<dbReference type="CDD" id="cd02440">
    <property type="entry name" value="AdoMet_MTases"/>
    <property type="match status" value="1"/>
</dbReference>
<evidence type="ECO:0000256" key="1">
    <source>
        <dbReference type="SAM" id="MobiDB-lite"/>
    </source>
</evidence>
<evidence type="ECO:0000313" key="4">
    <source>
        <dbReference type="Proteomes" id="UP000199699"/>
    </source>
</evidence>
<gene>
    <name evidence="3" type="ORF">GA0070616_2421</name>
</gene>
<dbReference type="EMBL" id="FMHT01000003">
    <property type="protein sequence ID" value="SCL21915.1"/>
    <property type="molecule type" value="Genomic_DNA"/>
</dbReference>
<dbReference type="AlphaFoldDB" id="A0A1C6RXG4"/>
<evidence type="ECO:0000259" key="2">
    <source>
        <dbReference type="Pfam" id="PF13649"/>
    </source>
</evidence>
<feature type="domain" description="Methyltransferase" evidence="2">
    <location>
        <begin position="141"/>
        <end position="236"/>
    </location>
</feature>
<reference evidence="3 4" key="1">
    <citation type="submission" date="2016-06" db="EMBL/GenBank/DDBJ databases">
        <authorList>
            <person name="Kjaerup R.B."/>
            <person name="Dalgaard T.S."/>
            <person name="Juul-Madsen H.R."/>
        </authorList>
    </citation>
    <scope>NUCLEOTIDE SEQUENCE [LARGE SCALE GENOMIC DNA]</scope>
    <source>
        <strain evidence="3 4">DSM 43818</strain>
    </source>
</reference>
<name>A0A1C6RXG4_9ACTN</name>
<dbReference type="STRING" id="145857.GA0070616_2421"/>
<evidence type="ECO:0000313" key="3">
    <source>
        <dbReference type="EMBL" id="SCL21915.1"/>
    </source>
</evidence>
<dbReference type="Gene3D" id="3.40.50.150">
    <property type="entry name" value="Vaccinia Virus protein VP39"/>
    <property type="match status" value="1"/>
</dbReference>
<feature type="region of interest" description="Disordered" evidence="1">
    <location>
        <begin position="1"/>
        <end position="26"/>
    </location>
</feature>
<dbReference type="InterPro" id="IPR041698">
    <property type="entry name" value="Methyltransf_25"/>
</dbReference>
<dbReference type="Pfam" id="PF13649">
    <property type="entry name" value="Methyltransf_25"/>
    <property type="match status" value="1"/>
</dbReference>
<dbReference type="SUPFAM" id="SSF53335">
    <property type="entry name" value="S-adenosyl-L-methionine-dependent methyltransferases"/>
    <property type="match status" value="1"/>
</dbReference>
<dbReference type="Proteomes" id="UP000199699">
    <property type="component" value="Unassembled WGS sequence"/>
</dbReference>